<dbReference type="EMBL" id="BLLK01000022">
    <property type="protein sequence ID" value="GFH46468.1"/>
    <property type="molecule type" value="Genomic_DNA"/>
</dbReference>
<protein>
    <recommendedName>
        <fullName evidence="2">VPS9 domain-containing protein</fullName>
    </recommendedName>
</protein>
<gene>
    <name evidence="3" type="ORF">CTEN210_02942</name>
</gene>
<name>A0AAD3CIW5_9STRA</name>
<dbReference type="InterPro" id="IPR037191">
    <property type="entry name" value="VPS9_dom_sf"/>
</dbReference>
<dbReference type="AlphaFoldDB" id="A0AAD3CIW5"/>
<evidence type="ECO:0000259" key="2">
    <source>
        <dbReference type="PROSITE" id="PS51205"/>
    </source>
</evidence>
<dbReference type="GO" id="GO:0005829">
    <property type="term" value="C:cytosol"/>
    <property type="evidence" value="ECO:0007669"/>
    <property type="project" value="TreeGrafter"/>
</dbReference>
<dbReference type="GO" id="GO:0016192">
    <property type="term" value="P:vesicle-mediated transport"/>
    <property type="evidence" value="ECO:0007669"/>
    <property type="project" value="InterPro"/>
</dbReference>
<dbReference type="GO" id="GO:0031267">
    <property type="term" value="F:small GTPase binding"/>
    <property type="evidence" value="ECO:0007669"/>
    <property type="project" value="TreeGrafter"/>
</dbReference>
<feature type="region of interest" description="Disordered" evidence="1">
    <location>
        <begin position="380"/>
        <end position="409"/>
    </location>
</feature>
<dbReference type="PANTHER" id="PTHR23101">
    <property type="entry name" value="RAB GDP/GTP EXCHANGE FACTOR"/>
    <property type="match status" value="1"/>
</dbReference>
<comment type="caution">
    <text evidence="3">The sequence shown here is derived from an EMBL/GenBank/DDBJ whole genome shotgun (WGS) entry which is preliminary data.</text>
</comment>
<keyword evidence="4" id="KW-1185">Reference proteome</keyword>
<feature type="compositionally biased region" description="Polar residues" evidence="1">
    <location>
        <begin position="399"/>
        <end position="409"/>
    </location>
</feature>
<evidence type="ECO:0000256" key="1">
    <source>
        <dbReference type="SAM" id="MobiDB-lite"/>
    </source>
</evidence>
<accession>A0AAD3CIW5</accession>
<dbReference type="SMART" id="SM00167">
    <property type="entry name" value="VPS9"/>
    <property type="match status" value="1"/>
</dbReference>
<dbReference type="SUPFAM" id="SSF109993">
    <property type="entry name" value="VPS9 domain"/>
    <property type="match status" value="1"/>
</dbReference>
<dbReference type="InterPro" id="IPR045046">
    <property type="entry name" value="Vps9-like"/>
</dbReference>
<evidence type="ECO:0000313" key="3">
    <source>
        <dbReference type="EMBL" id="GFH46468.1"/>
    </source>
</evidence>
<dbReference type="PANTHER" id="PTHR23101:SF25">
    <property type="entry name" value="GTPASE-ACTIVATING PROTEIN AND VPS9 DOMAIN-CONTAINING PROTEIN 1"/>
    <property type="match status" value="1"/>
</dbReference>
<proteinExistence type="predicted"/>
<dbReference type="Proteomes" id="UP001054902">
    <property type="component" value="Unassembled WGS sequence"/>
</dbReference>
<organism evidence="3 4">
    <name type="scientific">Chaetoceros tenuissimus</name>
    <dbReference type="NCBI Taxonomy" id="426638"/>
    <lineage>
        <taxon>Eukaryota</taxon>
        <taxon>Sar</taxon>
        <taxon>Stramenopiles</taxon>
        <taxon>Ochrophyta</taxon>
        <taxon>Bacillariophyta</taxon>
        <taxon>Coscinodiscophyceae</taxon>
        <taxon>Chaetocerotophycidae</taxon>
        <taxon>Chaetocerotales</taxon>
        <taxon>Chaetocerotaceae</taxon>
        <taxon>Chaetoceros</taxon>
    </lineage>
</organism>
<evidence type="ECO:0000313" key="4">
    <source>
        <dbReference type="Proteomes" id="UP001054902"/>
    </source>
</evidence>
<sequence>MSSAVKTVTEERKQELLLEARRSRLNWIQSSQPYKHFQPSSHDPLEFLKDAPISQHLPSVIPILRLLLKDKPSNSFKTQIQPWVDSISIKHQKQQSESLVEALDDHAFAFYYQDVTARLSLPESMDLIQGMKHFVRSFHSTESIKAAVDAVQKYMTSVYATIATHTAWRGDNTHETRMMLETFIYSKCNAHCYELIQKDMQETVESLEDRLELLQFVQPAHLDIQFMQNDEWKDVLEKPISLLQSLEHLFSPCQMLRCVLEIFRCVNAALKSRWKDMTQDGESAKMPGADDVLPALILVLLAAKPKQMECHLKFLEEFATQEQLRGEAGYAFTNLFSAVQFIKELDLNQNGESEAGRPTLNIDSDQLKQKLQEHQEIVKEKNAIKEEEEEQVSEENKDSNTNMDGNSIEDSLVNLPVSDLTKARIRGEDIQDWLTKWITDRLKEEPIPKEAISSSQTNDNSKVDSSAAAIAGLPSDFKRSYQFLSTDPDSIRMSDIPNLLDEYRLLVKTTETLIASQSAKENENRRLLMKQKKQELKDSYTAASSDLQASAQELLD</sequence>
<dbReference type="GO" id="GO:0005085">
    <property type="term" value="F:guanyl-nucleotide exchange factor activity"/>
    <property type="evidence" value="ECO:0007669"/>
    <property type="project" value="InterPro"/>
</dbReference>
<dbReference type="InterPro" id="IPR003123">
    <property type="entry name" value="VPS9"/>
</dbReference>
<reference evidence="3 4" key="1">
    <citation type="journal article" date="2021" name="Sci. Rep.">
        <title>The genome of the diatom Chaetoceros tenuissimus carries an ancient integrated fragment of an extant virus.</title>
        <authorList>
            <person name="Hongo Y."/>
            <person name="Kimura K."/>
            <person name="Takaki Y."/>
            <person name="Yoshida Y."/>
            <person name="Baba S."/>
            <person name="Kobayashi G."/>
            <person name="Nagasaki K."/>
            <person name="Hano T."/>
            <person name="Tomaru Y."/>
        </authorList>
    </citation>
    <scope>NUCLEOTIDE SEQUENCE [LARGE SCALE GENOMIC DNA]</scope>
    <source>
        <strain evidence="3 4">NIES-3715</strain>
    </source>
</reference>
<feature type="domain" description="VPS9" evidence="2">
    <location>
        <begin position="201"/>
        <end position="351"/>
    </location>
</feature>
<dbReference type="Pfam" id="PF02204">
    <property type="entry name" value="VPS9"/>
    <property type="match status" value="1"/>
</dbReference>
<dbReference type="Gene3D" id="1.20.1050.80">
    <property type="entry name" value="VPS9 domain"/>
    <property type="match status" value="1"/>
</dbReference>
<dbReference type="PROSITE" id="PS51205">
    <property type="entry name" value="VPS9"/>
    <property type="match status" value="1"/>
</dbReference>
<dbReference type="GO" id="GO:0030139">
    <property type="term" value="C:endocytic vesicle"/>
    <property type="evidence" value="ECO:0007669"/>
    <property type="project" value="TreeGrafter"/>
</dbReference>